<evidence type="ECO:0000256" key="3">
    <source>
        <dbReference type="ARBA" id="ARBA00022833"/>
    </source>
</evidence>
<dbReference type="EMBL" id="JARBHB010000017">
    <property type="protein sequence ID" value="KAJ8865648.1"/>
    <property type="molecule type" value="Genomic_DNA"/>
</dbReference>
<accession>A0ABQ9G2U6</accession>
<evidence type="ECO:0000256" key="1">
    <source>
        <dbReference type="ARBA" id="ARBA00022723"/>
    </source>
</evidence>
<reference evidence="6 7" key="1">
    <citation type="submission" date="2023-02" db="EMBL/GenBank/DDBJ databases">
        <title>LHISI_Scaffold_Assembly.</title>
        <authorList>
            <person name="Stuart O.P."/>
            <person name="Cleave R."/>
            <person name="Magrath M.J.L."/>
            <person name="Mikheyev A.S."/>
        </authorList>
    </citation>
    <scope>NUCLEOTIDE SEQUENCE [LARGE SCALE GENOMIC DNA]</scope>
    <source>
        <strain evidence="6">Daus_M_001</strain>
        <tissue evidence="6">Leg muscle</tissue>
    </source>
</reference>
<keyword evidence="2 4" id="KW-0863">Zinc-finger</keyword>
<sequence>MVSGVRELVLLLSEGRRWSWVNGSVLAIHCYCNVYQRLQSGWVSFLQRREAARRTHSLPNATSAQLSERANDVCPICQVGMTTAKVTACGHLFHASCLRRWLYVQARCPLCSAQVGTASVHPHSN</sequence>
<dbReference type="SMART" id="SM00184">
    <property type="entry name" value="RING"/>
    <property type="match status" value="1"/>
</dbReference>
<gene>
    <name evidence="6" type="ORF">PR048_033168</name>
</gene>
<name>A0ABQ9G2U6_9NEOP</name>
<comment type="caution">
    <text evidence="6">The sequence shown here is derived from an EMBL/GenBank/DDBJ whole genome shotgun (WGS) entry which is preliminary data.</text>
</comment>
<dbReference type="InterPro" id="IPR013083">
    <property type="entry name" value="Znf_RING/FYVE/PHD"/>
</dbReference>
<keyword evidence="3" id="KW-0862">Zinc</keyword>
<keyword evidence="1" id="KW-0479">Metal-binding</keyword>
<dbReference type="Gene3D" id="3.30.40.10">
    <property type="entry name" value="Zinc/RING finger domain, C3HC4 (zinc finger)"/>
    <property type="match status" value="1"/>
</dbReference>
<dbReference type="InterPro" id="IPR050731">
    <property type="entry name" value="HRD1_E3_ubiq-ligases"/>
</dbReference>
<dbReference type="Proteomes" id="UP001159363">
    <property type="component" value="Chromosome 16"/>
</dbReference>
<dbReference type="PANTHER" id="PTHR22763:SF191">
    <property type="entry name" value="RING FINGER PROTEIN 145 HOMOLOG"/>
    <property type="match status" value="1"/>
</dbReference>
<proteinExistence type="predicted"/>
<feature type="domain" description="RING-type" evidence="5">
    <location>
        <begin position="74"/>
        <end position="112"/>
    </location>
</feature>
<dbReference type="PROSITE" id="PS50089">
    <property type="entry name" value="ZF_RING_2"/>
    <property type="match status" value="1"/>
</dbReference>
<evidence type="ECO:0000313" key="7">
    <source>
        <dbReference type="Proteomes" id="UP001159363"/>
    </source>
</evidence>
<organism evidence="6 7">
    <name type="scientific">Dryococelus australis</name>
    <dbReference type="NCBI Taxonomy" id="614101"/>
    <lineage>
        <taxon>Eukaryota</taxon>
        <taxon>Metazoa</taxon>
        <taxon>Ecdysozoa</taxon>
        <taxon>Arthropoda</taxon>
        <taxon>Hexapoda</taxon>
        <taxon>Insecta</taxon>
        <taxon>Pterygota</taxon>
        <taxon>Neoptera</taxon>
        <taxon>Polyneoptera</taxon>
        <taxon>Phasmatodea</taxon>
        <taxon>Verophasmatodea</taxon>
        <taxon>Anareolatae</taxon>
        <taxon>Phasmatidae</taxon>
        <taxon>Eurycanthinae</taxon>
        <taxon>Dryococelus</taxon>
    </lineage>
</organism>
<dbReference type="PANTHER" id="PTHR22763">
    <property type="entry name" value="RING ZINC FINGER PROTEIN"/>
    <property type="match status" value="1"/>
</dbReference>
<evidence type="ECO:0000256" key="2">
    <source>
        <dbReference type="ARBA" id="ARBA00022771"/>
    </source>
</evidence>
<dbReference type="InterPro" id="IPR001841">
    <property type="entry name" value="Znf_RING"/>
</dbReference>
<evidence type="ECO:0000313" key="6">
    <source>
        <dbReference type="EMBL" id="KAJ8865648.1"/>
    </source>
</evidence>
<evidence type="ECO:0000259" key="5">
    <source>
        <dbReference type="PROSITE" id="PS50089"/>
    </source>
</evidence>
<keyword evidence="7" id="KW-1185">Reference proteome</keyword>
<evidence type="ECO:0000256" key="4">
    <source>
        <dbReference type="PROSITE-ProRule" id="PRU00175"/>
    </source>
</evidence>
<protein>
    <recommendedName>
        <fullName evidence="5">RING-type domain-containing protein</fullName>
    </recommendedName>
</protein>
<dbReference type="Pfam" id="PF13639">
    <property type="entry name" value="zf-RING_2"/>
    <property type="match status" value="1"/>
</dbReference>
<dbReference type="SUPFAM" id="SSF57850">
    <property type="entry name" value="RING/U-box"/>
    <property type="match status" value="1"/>
</dbReference>